<name>A0A1X7R4X8_9SACH</name>
<dbReference type="PANTHER" id="PTHR39136">
    <property type="entry name" value="ALTERED INHERITANCE OF MITOCHONDRIA PROTEIN 11"/>
    <property type="match status" value="1"/>
</dbReference>
<evidence type="ECO:0000256" key="4">
    <source>
        <dbReference type="RuleBase" id="RU367098"/>
    </source>
</evidence>
<evidence type="ECO:0000313" key="6">
    <source>
        <dbReference type="Proteomes" id="UP000196158"/>
    </source>
</evidence>
<dbReference type="OrthoDB" id="4088121at2759"/>
<evidence type="ECO:0000313" key="5">
    <source>
        <dbReference type="EMBL" id="SMN20614.1"/>
    </source>
</evidence>
<keyword evidence="6" id="KW-1185">Reference proteome</keyword>
<comment type="subcellular location">
    <subcellularLocation>
        <location evidence="4">Membrane</location>
        <topology evidence="4">Multi-pass membrane protein</topology>
    </subcellularLocation>
</comment>
<protein>
    <recommendedName>
        <fullName evidence="4">Altered inheritance of mitochondria protein 11</fullName>
    </recommendedName>
</protein>
<dbReference type="Proteomes" id="UP000196158">
    <property type="component" value="Unassembled WGS sequence"/>
</dbReference>
<keyword evidence="1" id="KW-0812">Transmembrane</keyword>
<reference evidence="5 6" key="1">
    <citation type="submission" date="2017-04" db="EMBL/GenBank/DDBJ databases">
        <authorList>
            <person name="Afonso C.L."/>
            <person name="Miller P.J."/>
            <person name="Scott M.A."/>
            <person name="Spackman E."/>
            <person name="Goraichik I."/>
            <person name="Dimitrov K.M."/>
            <person name="Suarez D.L."/>
            <person name="Swayne D.E."/>
        </authorList>
    </citation>
    <scope>NUCLEOTIDE SEQUENCE [LARGE SCALE GENOMIC DNA]</scope>
</reference>
<sequence length="110" mass="12354">MITDSDKFKARRKQQMLRFFGATLLTLLSFKIMLKQLQTVKYVPNLFQQNIKQVPSAKKQKIGKSLGGTVGITLGGFLMGITGTCWTLDIGTLDEFKQKFHGIDSQPDVE</sequence>
<dbReference type="STRING" id="1789683.A0A1X7R4X8"/>
<evidence type="ECO:0000256" key="3">
    <source>
        <dbReference type="ARBA" id="ARBA00023136"/>
    </source>
</evidence>
<accession>A0A1X7R4X8</accession>
<keyword evidence="3" id="KW-0472">Membrane</keyword>
<comment type="similarity">
    <text evidence="4">Belongs to the AIM11 family.</text>
</comment>
<evidence type="ECO:0000256" key="1">
    <source>
        <dbReference type="ARBA" id="ARBA00022692"/>
    </source>
</evidence>
<gene>
    <name evidence="4" type="primary">AIM11</name>
    <name evidence="5" type="ORF">KASA_0N06215G</name>
</gene>
<organism evidence="5 6">
    <name type="scientific">Maudiozyma saulgeensis</name>
    <dbReference type="NCBI Taxonomy" id="1789683"/>
    <lineage>
        <taxon>Eukaryota</taxon>
        <taxon>Fungi</taxon>
        <taxon>Dikarya</taxon>
        <taxon>Ascomycota</taxon>
        <taxon>Saccharomycotina</taxon>
        <taxon>Saccharomycetes</taxon>
        <taxon>Saccharomycetales</taxon>
        <taxon>Saccharomycetaceae</taxon>
        <taxon>Maudiozyma</taxon>
    </lineage>
</organism>
<dbReference type="GO" id="GO:0005739">
    <property type="term" value="C:mitochondrion"/>
    <property type="evidence" value="ECO:0007669"/>
    <property type="project" value="TreeGrafter"/>
</dbReference>
<dbReference type="AlphaFoldDB" id="A0A1X7R4X8"/>
<proteinExistence type="inferred from homology"/>
<dbReference type="GO" id="GO:0016020">
    <property type="term" value="C:membrane"/>
    <property type="evidence" value="ECO:0007669"/>
    <property type="project" value="UniProtKB-SubCell"/>
</dbReference>
<dbReference type="EMBL" id="FXLY01000005">
    <property type="protein sequence ID" value="SMN20614.1"/>
    <property type="molecule type" value="Genomic_DNA"/>
</dbReference>
<evidence type="ECO:0000256" key="2">
    <source>
        <dbReference type="ARBA" id="ARBA00022989"/>
    </source>
</evidence>
<dbReference type="PANTHER" id="PTHR39136:SF1">
    <property type="entry name" value="ALTERED INHERITANCE OF MITOCHONDRIA PROTEIN 11"/>
    <property type="match status" value="1"/>
</dbReference>
<keyword evidence="2" id="KW-1133">Transmembrane helix</keyword>
<dbReference type="InterPro" id="IPR038814">
    <property type="entry name" value="AIM11"/>
</dbReference>